<name>A0A081PS25_STRMT</name>
<proteinExistence type="predicted"/>
<evidence type="ECO:0000313" key="2">
    <source>
        <dbReference type="Proteomes" id="UP000028090"/>
    </source>
</evidence>
<organism evidence="1 2">
    <name type="scientific">Streptococcus mitis</name>
    <dbReference type="NCBI Taxonomy" id="28037"/>
    <lineage>
        <taxon>Bacteria</taxon>
        <taxon>Bacillati</taxon>
        <taxon>Bacillota</taxon>
        <taxon>Bacilli</taxon>
        <taxon>Lactobacillales</taxon>
        <taxon>Streptococcaceae</taxon>
        <taxon>Streptococcus</taxon>
        <taxon>Streptococcus mitis group</taxon>
    </lineage>
</organism>
<evidence type="ECO:0008006" key="3">
    <source>
        <dbReference type="Google" id="ProtNLM"/>
    </source>
</evidence>
<dbReference type="Proteomes" id="UP000028090">
    <property type="component" value="Unassembled WGS sequence"/>
</dbReference>
<evidence type="ECO:0000313" key="1">
    <source>
        <dbReference type="EMBL" id="KEQ33498.1"/>
    </source>
</evidence>
<protein>
    <recommendedName>
        <fullName evidence="3">Avirulence protein</fullName>
    </recommendedName>
</protein>
<gene>
    <name evidence="1" type="ORF">SK629_2147</name>
</gene>
<dbReference type="PATRIC" id="fig|28037.95.peg.2076"/>
<accession>A0A081PS25</accession>
<dbReference type="AlphaFoldDB" id="A0A081PS25"/>
<dbReference type="Pfam" id="PF05655">
    <property type="entry name" value="AvrD"/>
    <property type="match status" value="1"/>
</dbReference>
<sequence length="346" mass="39699">MLTVDYLETIKIVILVEGIRGRLMKLILFENLFKLRQRRLAVYRLLTSSVLSTTSKQCFEQPAASFLVCSLIFIEYKLKNILEGVGSLHQEGLWSSKQSEIIQQHLSTLDGIVLDHLFGSEILKRMGVSLNQYRLSHFEIKSGIKAIEELVNLKLELQNFKMTNQVIEFDCLVMDMKVCLGYQLLECMENVVAIGEQGRDFLSTHLRDRQHDIYDVEFSDSSISCKAEQVLIKDIEYSGVGSLEKNDYSLLELLIIFSQMAEMLAYHIEEISREESNTMWMKQVSADLDSPILNGVVELSGSVSKNRLLKIREEHWKVYEMSGYDVDHKVVFKSKIAQKLPDGGRQ</sequence>
<comment type="caution">
    <text evidence="1">The sequence shown here is derived from an EMBL/GenBank/DDBJ whole genome shotgun (WGS) entry which is preliminary data.</text>
</comment>
<dbReference type="EMBL" id="JPFU01000016">
    <property type="protein sequence ID" value="KEQ33498.1"/>
    <property type="molecule type" value="Genomic_DNA"/>
</dbReference>
<reference evidence="1 2" key="1">
    <citation type="submission" date="2014-05" db="EMBL/GenBank/DDBJ databases">
        <authorList>
            <person name="Daugherty S.C."/>
            <person name="Tallon L.J."/>
            <person name="Sadzewicz L."/>
            <person name="Kilian M."/>
            <person name="Tettelin H."/>
        </authorList>
    </citation>
    <scope>NUCLEOTIDE SEQUENCE [LARGE SCALE GENOMIC DNA]</scope>
    <source>
        <strain evidence="1 2">SK629</strain>
    </source>
</reference>
<dbReference type="InterPro" id="IPR008799">
    <property type="entry name" value="Pseudomon_AvrD"/>
</dbReference>